<evidence type="ECO:0000256" key="6">
    <source>
        <dbReference type="ARBA" id="ARBA00022982"/>
    </source>
</evidence>
<evidence type="ECO:0000256" key="4">
    <source>
        <dbReference type="ARBA" id="ARBA00022660"/>
    </source>
</evidence>
<evidence type="ECO:0000313" key="11">
    <source>
        <dbReference type="EMBL" id="KCZ82620.1"/>
    </source>
</evidence>
<dbReference type="GO" id="GO:0005506">
    <property type="term" value="F:iron ion binding"/>
    <property type="evidence" value="ECO:0007669"/>
    <property type="project" value="InterPro"/>
</dbReference>
<evidence type="ECO:0000256" key="5">
    <source>
        <dbReference type="ARBA" id="ARBA00022723"/>
    </source>
</evidence>
<evidence type="ECO:0000313" key="12">
    <source>
        <dbReference type="Proteomes" id="UP000027446"/>
    </source>
</evidence>
<protein>
    <submittedName>
        <fullName evidence="11">TdcF protein</fullName>
    </submittedName>
</protein>
<accession>A0A069E008</accession>
<evidence type="ECO:0000256" key="8">
    <source>
        <dbReference type="PROSITE-ProRule" id="PRU00433"/>
    </source>
</evidence>
<evidence type="ECO:0000256" key="3">
    <source>
        <dbReference type="ARBA" id="ARBA00022617"/>
    </source>
</evidence>
<dbReference type="AlphaFoldDB" id="A0A069E008"/>
<keyword evidence="2" id="KW-0813">Transport</keyword>
<keyword evidence="12" id="KW-1185">Reference proteome</keyword>
<dbReference type="InterPro" id="IPR008168">
    <property type="entry name" value="Cyt_C_IC"/>
</dbReference>
<dbReference type="RefSeq" id="WP_051596462.1">
    <property type="nucleotide sequence ID" value="NZ_ARYH01000005.1"/>
</dbReference>
<keyword evidence="9" id="KW-0732">Signal</keyword>
<dbReference type="OrthoDB" id="5523448at2"/>
<dbReference type="PRINTS" id="PR00605">
    <property type="entry name" value="CYTCHROMECIC"/>
</dbReference>
<dbReference type="eggNOG" id="COG2010">
    <property type="taxonomic scope" value="Bacteria"/>
</dbReference>
<keyword evidence="3 8" id="KW-0349">Heme</keyword>
<feature type="signal peptide" evidence="9">
    <location>
        <begin position="1"/>
        <end position="26"/>
    </location>
</feature>
<dbReference type="InterPro" id="IPR036909">
    <property type="entry name" value="Cyt_c-like_dom_sf"/>
</dbReference>
<evidence type="ECO:0000256" key="2">
    <source>
        <dbReference type="ARBA" id="ARBA00022448"/>
    </source>
</evidence>
<reference evidence="11 12" key="1">
    <citation type="journal article" date="2014" name="Antonie Van Leeuwenhoek">
        <title>Hyphomonas beringensis sp. nov. and Hyphomonas chukchiensis sp. nov., isolated from surface seawater of the Bering Sea and Chukchi Sea.</title>
        <authorList>
            <person name="Li C."/>
            <person name="Lai Q."/>
            <person name="Li G."/>
            <person name="Dong C."/>
            <person name="Wang J."/>
            <person name="Liao Y."/>
            <person name="Shao Z."/>
        </authorList>
    </citation>
    <scope>NUCLEOTIDE SEQUENCE [LARGE SCALE GENOMIC DNA]</scope>
    <source>
        <strain evidence="11 12">MHS-3</strain>
    </source>
</reference>
<proteinExistence type="predicted"/>
<gene>
    <name evidence="11" type="ORF">HAD_17376</name>
</gene>
<dbReference type="Proteomes" id="UP000027446">
    <property type="component" value="Unassembled WGS sequence"/>
</dbReference>
<comment type="cofactor">
    <cofactor evidence="1">
        <name>heme c</name>
        <dbReference type="ChEBI" id="CHEBI:61717"/>
    </cofactor>
</comment>
<feature type="domain" description="Cytochrome c" evidence="10">
    <location>
        <begin position="51"/>
        <end position="130"/>
    </location>
</feature>
<dbReference type="PANTHER" id="PTHR35008:SF4">
    <property type="entry name" value="BLL4482 PROTEIN"/>
    <property type="match status" value="1"/>
</dbReference>
<keyword evidence="4" id="KW-0679">Respiratory chain</keyword>
<keyword evidence="6" id="KW-0249">Electron transport</keyword>
<dbReference type="InterPro" id="IPR009056">
    <property type="entry name" value="Cyt_c-like_dom"/>
</dbReference>
<keyword evidence="5 8" id="KW-0479">Metal-binding</keyword>
<evidence type="ECO:0000256" key="9">
    <source>
        <dbReference type="SAM" id="SignalP"/>
    </source>
</evidence>
<keyword evidence="7 8" id="KW-0408">Iron</keyword>
<dbReference type="GO" id="GO:0020037">
    <property type="term" value="F:heme binding"/>
    <property type="evidence" value="ECO:0007669"/>
    <property type="project" value="InterPro"/>
</dbReference>
<dbReference type="STRING" id="1280949.HAD_17376"/>
<dbReference type="InterPro" id="IPR051459">
    <property type="entry name" value="Cytochrome_c-type_DH"/>
</dbReference>
<dbReference type="Gene3D" id="1.10.760.10">
    <property type="entry name" value="Cytochrome c-like domain"/>
    <property type="match status" value="1"/>
</dbReference>
<feature type="chain" id="PRO_5001660553" evidence="9">
    <location>
        <begin position="27"/>
        <end position="150"/>
    </location>
</feature>
<dbReference type="SUPFAM" id="SSF46626">
    <property type="entry name" value="Cytochrome c"/>
    <property type="match status" value="1"/>
</dbReference>
<sequence>MRFQTRTTRTVLTATAFVATALTMHADDGIPEITTFEPTPLEEKIFDGPGVTVTSGQEIYSTLCAGCHMPEGEGAVGGGMYPALAGNEKLEYPDYAVFIVLNGYKAMPSFAHTLSDEQVAAVVNYLQSGLGGNSFEPAATAEQVELSRPQ</sequence>
<dbReference type="EMBL" id="ARYH01000005">
    <property type="protein sequence ID" value="KCZ82620.1"/>
    <property type="molecule type" value="Genomic_DNA"/>
</dbReference>
<comment type="caution">
    <text evidence="11">The sequence shown here is derived from an EMBL/GenBank/DDBJ whole genome shotgun (WGS) entry which is preliminary data.</text>
</comment>
<evidence type="ECO:0000256" key="1">
    <source>
        <dbReference type="ARBA" id="ARBA00001926"/>
    </source>
</evidence>
<name>A0A069E008_9PROT</name>
<dbReference type="Pfam" id="PF13442">
    <property type="entry name" value="Cytochrome_CBB3"/>
    <property type="match status" value="1"/>
</dbReference>
<dbReference type="GO" id="GO:0009055">
    <property type="term" value="F:electron transfer activity"/>
    <property type="evidence" value="ECO:0007669"/>
    <property type="project" value="InterPro"/>
</dbReference>
<organism evidence="11 12">
    <name type="scientific">Hyphomonas adhaerens MHS-3</name>
    <dbReference type="NCBI Taxonomy" id="1280949"/>
    <lineage>
        <taxon>Bacteria</taxon>
        <taxon>Pseudomonadati</taxon>
        <taxon>Pseudomonadota</taxon>
        <taxon>Alphaproteobacteria</taxon>
        <taxon>Hyphomonadales</taxon>
        <taxon>Hyphomonadaceae</taxon>
        <taxon>Hyphomonas</taxon>
    </lineage>
</organism>
<evidence type="ECO:0000259" key="10">
    <source>
        <dbReference type="PROSITE" id="PS51007"/>
    </source>
</evidence>
<evidence type="ECO:0000256" key="7">
    <source>
        <dbReference type="ARBA" id="ARBA00023004"/>
    </source>
</evidence>
<dbReference type="PATRIC" id="fig|1280949.3.peg.3523"/>
<dbReference type="PROSITE" id="PS51007">
    <property type="entry name" value="CYTC"/>
    <property type="match status" value="1"/>
</dbReference>
<dbReference type="PANTHER" id="PTHR35008">
    <property type="entry name" value="BLL4482 PROTEIN-RELATED"/>
    <property type="match status" value="1"/>
</dbReference>